<dbReference type="InterPro" id="IPR012334">
    <property type="entry name" value="Pectin_lyas_fold"/>
</dbReference>
<evidence type="ECO:0008006" key="3">
    <source>
        <dbReference type="Google" id="ProtNLM"/>
    </source>
</evidence>
<dbReference type="InterPro" id="IPR011050">
    <property type="entry name" value="Pectin_lyase_fold/virulence"/>
</dbReference>
<evidence type="ECO:0000313" key="1">
    <source>
        <dbReference type="EMBL" id="AXY00257.1"/>
    </source>
</evidence>
<dbReference type="SUPFAM" id="SSF51126">
    <property type="entry name" value="Pectin lyase-like"/>
    <property type="match status" value="1"/>
</dbReference>
<accession>A0ABM6YRG4</accession>
<dbReference type="Gene3D" id="2.160.20.10">
    <property type="entry name" value="Single-stranded right-handed beta-helix, Pectin lyase-like"/>
    <property type="match status" value="1"/>
</dbReference>
<protein>
    <recommendedName>
        <fullName evidence="3">Pectate lyase superfamily protein domain-containing protein</fullName>
    </recommendedName>
</protein>
<dbReference type="Proteomes" id="UP000262832">
    <property type="component" value="Chromosome I"/>
</dbReference>
<dbReference type="EMBL" id="CP032093">
    <property type="protein sequence ID" value="AXY00257.1"/>
    <property type="molecule type" value="Genomic_DNA"/>
</dbReference>
<evidence type="ECO:0000313" key="2">
    <source>
        <dbReference type="Proteomes" id="UP000262832"/>
    </source>
</evidence>
<sequence>MYSLLIVASVATTATASENTSQYWQNYLASRNANSDLIDVNKYELDGLIPPNFSYAGYQTGATPLPQNIDPSYKVFNILDFGAIANDNVSDKPAFQRMAKAVSEYVKNGTNGAVFYVPKGRYIINSDSDNQLIDKKDKQQITHHQTIRIIGSNIVIKGDGTDKTILVMKDHLFPESESKMWSTPYLVQVGGDKSKFKTATTTKVVKDAIRGSSFDVYVADASTFNVGDYVELEGNISNQERIKEAIEPYKFERNKQGKPLWAALAANLRKLEKHRIIAINDNRMTFDVPIAHNIIAQDTWTVSKINPAANIGIQDLSFEGAWNGDFIHHKNAIHDSGYSFLRLSLAVDSWIKT</sequence>
<organism evidence="1 2">
    <name type="scientific">Vibrio alfacsensis</name>
    <dbReference type="NCBI Taxonomy" id="1074311"/>
    <lineage>
        <taxon>Bacteria</taxon>
        <taxon>Pseudomonadati</taxon>
        <taxon>Pseudomonadota</taxon>
        <taxon>Gammaproteobacteria</taxon>
        <taxon>Vibrionales</taxon>
        <taxon>Vibrionaceae</taxon>
        <taxon>Vibrio</taxon>
    </lineage>
</organism>
<gene>
    <name evidence="1" type="ORF">D1115_02320</name>
</gene>
<proteinExistence type="predicted"/>
<reference evidence="1 2" key="1">
    <citation type="submission" date="2018-08" db="EMBL/GenBank/DDBJ databases">
        <title>Genomic taxonomy of the Vibrionaceae family.</title>
        <authorList>
            <person name="Gomez-Gil B."/>
            <person name="Tanaka M."/>
            <person name="Sawabe T."/>
            <person name="Enciso-Ibarra K."/>
        </authorList>
    </citation>
    <scope>NUCLEOTIDE SEQUENCE [LARGE SCALE GENOMIC DNA]</scope>
    <source>
        <strain evidence="1 2">CAIM 1831</strain>
    </source>
</reference>
<keyword evidence="2" id="KW-1185">Reference proteome</keyword>
<name>A0ABM6YRG4_9VIBR</name>